<dbReference type="Pfam" id="PF01507">
    <property type="entry name" value="PAPS_reduct"/>
    <property type="match status" value="1"/>
</dbReference>
<protein>
    <submittedName>
        <fullName evidence="2">Phosphoadenosine phosphosulfate reductase family protein</fullName>
    </submittedName>
</protein>
<dbReference type="PANTHER" id="PTHR43196:SF2">
    <property type="entry name" value="PHOSPHOADENOSINE PHOSPHOSULFATE REDUCTASE"/>
    <property type="match status" value="1"/>
</dbReference>
<dbReference type="Proteomes" id="UP001430544">
    <property type="component" value="Unassembled WGS sequence"/>
</dbReference>
<feature type="domain" description="Phosphoadenosine phosphosulphate reductase" evidence="1">
    <location>
        <begin position="18"/>
        <end position="208"/>
    </location>
</feature>
<dbReference type="EMBL" id="JAJIUN010000001">
    <property type="protein sequence ID" value="MCC8620430.1"/>
    <property type="molecule type" value="Genomic_DNA"/>
</dbReference>
<dbReference type="Gene3D" id="3.40.50.620">
    <property type="entry name" value="HUPs"/>
    <property type="match status" value="1"/>
</dbReference>
<dbReference type="PANTHER" id="PTHR43196">
    <property type="entry name" value="SULFATE ADENYLYLTRANSFERASE SUBUNIT 2"/>
    <property type="match status" value="1"/>
</dbReference>
<dbReference type="InterPro" id="IPR002500">
    <property type="entry name" value="PAPS_reduct_dom"/>
</dbReference>
<accession>A0ABS8L3X2</accession>
<organism evidence="2 3">
    <name type="scientific">Xanthomonas vesicatoria</name>
    <dbReference type="NCBI Taxonomy" id="56460"/>
    <lineage>
        <taxon>Bacteria</taxon>
        <taxon>Pseudomonadati</taxon>
        <taxon>Pseudomonadota</taxon>
        <taxon>Gammaproteobacteria</taxon>
        <taxon>Lysobacterales</taxon>
        <taxon>Lysobacteraceae</taxon>
        <taxon>Xanthomonas</taxon>
    </lineage>
</organism>
<keyword evidence="3" id="KW-1185">Reference proteome</keyword>
<evidence type="ECO:0000313" key="3">
    <source>
        <dbReference type="Proteomes" id="UP001430544"/>
    </source>
</evidence>
<dbReference type="SUPFAM" id="SSF52402">
    <property type="entry name" value="Adenine nucleotide alpha hydrolases-like"/>
    <property type="match status" value="1"/>
</dbReference>
<evidence type="ECO:0000313" key="2">
    <source>
        <dbReference type="EMBL" id="MCC8620430.1"/>
    </source>
</evidence>
<proteinExistence type="predicted"/>
<sequence length="292" mass="32631">MDELPTIEELIERNALFVVSHSGGKDSQAMLIKLLDRIPPAQLLVIHASLGESEWPGALELAKDQADVAGLPFLVARASKTFLQMVERRYEVRPGPNSSCWPSASARQCTADLKRGPIEREVRRHAKDKQFSTVVSCMGMRAAESPARAKRIALTINKRGTVRGRDWFEWLPIHDMTTAEVWRTIAAAGQVPHPAYLSGNTRLSCVFCFFASPRDIANGARHRPELYREYRAIEQRTGYTFHQSRRSLDEMVRLGNQQLEQLGNNQDPSVEDGPPHRLGCAIAPGMSPLLPI</sequence>
<name>A0ABS8L3X2_9XANT</name>
<dbReference type="InterPro" id="IPR014729">
    <property type="entry name" value="Rossmann-like_a/b/a_fold"/>
</dbReference>
<comment type="caution">
    <text evidence="2">The sequence shown here is derived from an EMBL/GenBank/DDBJ whole genome shotgun (WGS) entry which is preliminary data.</text>
</comment>
<dbReference type="RefSeq" id="WP_074052183.1">
    <property type="nucleotide sequence ID" value="NZ_CP018468.1"/>
</dbReference>
<dbReference type="InterPro" id="IPR050128">
    <property type="entry name" value="Sulfate_adenylyltrnsfr_sub2"/>
</dbReference>
<evidence type="ECO:0000259" key="1">
    <source>
        <dbReference type="Pfam" id="PF01507"/>
    </source>
</evidence>
<gene>
    <name evidence="2" type="ORF">LN473_00160</name>
</gene>
<reference evidence="2" key="1">
    <citation type="submission" date="2021-11" db="EMBL/GenBank/DDBJ databases">
        <title>Genome resources and taxonomic validation of 89 Xanthomonas strains.</title>
        <authorList>
            <person name="Tambong J.T."/>
        </authorList>
    </citation>
    <scope>NUCLEOTIDE SEQUENCE</scope>
    <source>
        <strain evidence="2">Bv 5-4A</strain>
    </source>
</reference>